<protein>
    <submittedName>
        <fullName evidence="3">Unannotated protein</fullName>
    </submittedName>
</protein>
<reference evidence="3" key="1">
    <citation type="submission" date="2020-05" db="EMBL/GenBank/DDBJ databases">
        <authorList>
            <person name="Chiriac C."/>
            <person name="Salcher M."/>
            <person name="Ghai R."/>
            <person name="Kavagutti S V."/>
        </authorList>
    </citation>
    <scope>NUCLEOTIDE SEQUENCE</scope>
</reference>
<organism evidence="3">
    <name type="scientific">freshwater metagenome</name>
    <dbReference type="NCBI Taxonomy" id="449393"/>
    <lineage>
        <taxon>unclassified sequences</taxon>
        <taxon>metagenomes</taxon>
        <taxon>ecological metagenomes</taxon>
    </lineage>
</organism>
<feature type="domain" description="ABC transporter substrate-binding protein PnrA-like" evidence="2">
    <location>
        <begin position="36"/>
        <end position="282"/>
    </location>
</feature>
<evidence type="ECO:0000256" key="1">
    <source>
        <dbReference type="ARBA" id="ARBA00022729"/>
    </source>
</evidence>
<keyword evidence="1" id="KW-0732">Signal</keyword>
<evidence type="ECO:0000259" key="2">
    <source>
        <dbReference type="Pfam" id="PF02608"/>
    </source>
</evidence>
<dbReference type="Gene3D" id="3.40.50.2300">
    <property type="match status" value="2"/>
</dbReference>
<dbReference type="InterPro" id="IPR003760">
    <property type="entry name" value="PnrA-like"/>
</dbReference>
<dbReference type="CDD" id="cd19963">
    <property type="entry name" value="PBP1_BMP-like"/>
    <property type="match status" value="1"/>
</dbReference>
<dbReference type="PANTHER" id="PTHR43208">
    <property type="entry name" value="ABC TRANSPORTER SUBSTRATE-BINDING PROTEIN"/>
    <property type="match status" value="1"/>
</dbReference>
<sequence>MSKRKVALVAALTAVVATASLVVTAVGSAKQHDVFKAAWIYVGPHNDGGWSQAHDQGRLAVVKALGSKVETTYKENVPEGPQVSQVIDSLVKDGNKIIFATSFGYQDAMVAAAKKYPDVYFEMATGYKTSKNMAVYYGAGEDSIFLSGMAAGAATKSGVVGYVVPFAIPEVIRHTNAFALGVQATHPGATVKIVWTNSWFSPATEKKAAQSLKAAGADVIGQNVDSPAAGQYAESVSLPWVGYDSDAQKFAPKQWLTAAVYDWGVYYIPRVKAAMAGTWKTGSYYGSMADGFTKIAPFGSLVASGTKSAITTKAAGIKAGTFKVFAGPLYDQSGKLRVAKGKALSLGDLMAIDWLVKGVEGSAKG</sequence>
<dbReference type="Pfam" id="PF02608">
    <property type="entry name" value="Bmp"/>
    <property type="match status" value="1"/>
</dbReference>
<dbReference type="PANTHER" id="PTHR43208:SF1">
    <property type="entry name" value="ABC TRANSPORTER SUBSTRATE-BINDING PROTEIN"/>
    <property type="match status" value="1"/>
</dbReference>
<proteinExistence type="predicted"/>
<accession>A0A6J6QAV6</accession>
<evidence type="ECO:0000313" key="3">
    <source>
        <dbReference type="EMBL" id="CAB4707572.1"/>
    </source>
</evidence>
<dbReference type="GO" id="GO:0005886">
    <property type="term" value="C:plasma membrane"/>
    <property type="evidence" value="ECO:0007669"/>
    <property type="project" value="InterPro"/>
</dbReference>
<gene>
    <name evidence="3" type="ORF">UFOPK2399_01775</name>
</gene>
<dbReference type="AlphaFoldDB" id="A0A6J6QAV6"/>
<dbReference type="EMBL" id="CAEZXP010000007">
    <property type="protein sequence ID" value="CAB4707572.1"/>
    <property type="molecule type" value="Genomic_DNA"/>
</dbReference>
<dbReference type="InterPro" id="IPR052910">
    <property type="entry name" value="ABC-Purine-Binding"/>
</dbReference>
<name>A0A6J6QAV6_9ZZZZ</name>